<name>A0ABD0UG24_DENTH</name>
<keyword evidence="2" id="KW-0805">Transcription regulation</keyword>
<dbReference type="Gene3D" id="1.25.70.10">
    <property type="entry name" value="Transcription termination factor 3, mitochondrial"/>
    <property type="match status" value="1"/>
</dbReference>
<evidence type="ECO:0008006" key="6">
    <source>
        <dbReference type="Google" id="ProtNLM"/>
    </source>
</evidence>
<organism evidence="4 5">
    <name type="scientific">Dendrobium thyrsiflorum</name>
    <name type="common">Pinecone-like raceme dendrobium</name>
    <name type="synonym">Orchid</name>
    <dbReference type="NCBI Taxonomy" id="117978"/>
    <lineage>
        <taxon>Eukaryota</taxon>
        <taxon>Viridiplantae</taxon>
        <taxon>Streptophyta</taxon>
        <taxon>Embryophyta</taxon>
        <taxon>Tracheophyta</taxon>
        <taxon>Spermatophyta</taxon>
        <taxon>Magnoliopsida</taxon>
        <taxon>Liliopsida</taxon>
        <taxon>Asparagales</taxon>
        <taxon>Orchidaceae</taxon>
        <taxon>Epidendroideae</taxon>
        <taxon>Malaxideae</taxon>
        <taxon>Dendrobiinae</taxon>
        <taxon>Dendrobium</taxon>
    </lineage>
</organism>
<dbReference type="EMBL" id="JANQDX010000016">
    <property type="protein sequence ID" value="KAL0909252.1"/>
    <property type="molecule type" value="Genomic_DNA"/>
</dbReference>
<keyword evidence="3" id="KW-0809">Transit peptide</keyword>
<accession>A0ABD0UG24</accession>
<dbReference type="Pfam" id="PF02536">
    <property type="entry name" value="mTERF"/>
    <property type="match status" value="1"/>
</dbReference>
<gene>
    <name evidence="4" type="ORF">M5K25_020101</name>
</gene>
<evidence type="ECO:0000313" key="4">
    <source>
        <dbReference type="EMBL" id="KAL0909252.1"/>
    </source>
</evidence>
<dbReference type="SMART" id="SM00733">
    <property type="entry name" value="Mterf"/>
    <property type="match status" value="6"/>
</dbReference>
<reference evidence="4 5" key="1">
    <citation type="journal article" date="2024" name="Plant Biotechnol. J.">
        <title>Dendrobium thyrsiflorum genome and its molecular insights into genes involved in important horticultural traits.</title>
        <authorList>
            <person name="Chen B."/>
            <person name="Wang J.Y."/>
            <person name="Zheng P.J."/>
            <person name="Li K.L."/>
            <person name="Liang Y.M."/>
            <person name="Chen X.F."/>
            <person name="Zhang C."/>
            <person name="Zhao X."/>
            <person name="He X."/>
            <person name="Zhang G.Q."/>
            <person name="Liu Z.J."/>
            <person name="Xu Q."/>
        </authorList>
    </citation>
    <scope>NUCLEOTIDE SEQUENCE [LARGE SCALE GENOMIC DNA]</scope>
    <source>
        <strain evidence="4">GZMU011</strain>
    </source>
</reference>
<keyword evidence="5" id="KW-1185">Reference proteome</keyword>
<dbReference type="InterPro" id="IPR038538">
    <property type="entry name" value="MTERF_sf"/>
</dbReference>
<proteinExistence type="inferred from homology"/>
<keyword evidence="2" id="KW-0806">Transcription termination</keyword>
<evidence type="ECO:0000256" key="2">
    <source>
        <dbReference type="ARBA" id="ARBA00022472"/>
    </source>
</evidence>
<dbReference type="PANTHER" id="PTHR13068">
    <property type="entry name" value="CGI-12 PROTEIN-RELATED"/>
    <property type="match status" value="1"/>
</dbReference>
<keyword evidence="2" id="KW-0804">Transcription</keyword>
<comment type="caution">
    <text evidence="4">The sequence shown here is derived from an EMBL/GenBank/DDBJ whole genome shotgun (WGS) entry which is preliminary data.</text>
</comment>
<evidence type="ECO:0000313" key="5">
    <source>
        <dbReference type="Proteomes" id="UP001552299"/>
    </source>
</evidence>
<sequence>MLSIRRSSISLIRCLAPNSKSSNLYSSSHFQMPLSFFTSKVELPSPETSFIVKYLIDSVGLSSEKAIKASKFIAHIKSPSQPDSVLHFFKQNGFTDADIKRIILQHSRLLCANVDSTLKPKIEALSKLGFSKTQIVKLVTTSPIAVNYLNYYNVRPRIEFLRTFLGSNDKIMKAFSHDVSLLSRSFEKMIKPNIIFLTECQVSDAIIGCLLTKVRLIIGRSLNVLKAAVKRIDELGIPRGSWMFYQALRSICSNTSEQVDAKIKLLSGLGFSEAEVSSAIRKQPYILSLSEKNLQETVMFLVKGAGCDHSYLSSHPNIFTFSLSKRLVPRNLVLKLLKAKGILKKDPGFYNVSSISESQFVEKFIFKYKEKMPELHDVYLSASAGEVPKEASKEKKISIRKSFQLEKLKNMISRNQPLLKAVAEKLWLWSLQNRRGNFSFRQPKAHHHLNLGINGSSAHAAGRMQSKAEHFRLGRKPQFYSSLYNALDRIKSSCDQSMVAFHEIGNLIFGKSTCSQIGDIWHNPIIKVGAQKVSILNDGLQEIRFRTEEIPQELDPQLNVLTSKMGFRYTAFLIPASSRPIFLRKLSTASGLEGVLMWRICLDASMAFSGERPIEVIRYPAMNESLGEGFLTAEVEKKRDEKMKIELR</sequence>
<dbReference type="AlphaFoldDB" id="A0ABD0UG24"/>
<dbReference type="InterPro" id="IPR003690">
    <property type="entry name" value="MTERF"/>
</dbReference>
<comment type="similarity">
    <text evidence="1">Belongs to the mTERF family.</text>
</comment>
<dbReference type="PANTHER" id="PTHR13068:SF236">
    <property type="entry name" value="OS02G0749800 PROTEIN"/>
    <property type="match status" value="1"/>
</dbReference>
<evidence type="ECO:0000256" key="1">
    <source>
        <dbReference type="ARBA" id="ARBA00007692"/>
    </source>
</evidence>
<protein>
    <recommendedName>
        <fullName evidence="6">Mitochondrial transcription termination factor family protein</fullName>
    </recommendedName>
</protein>
<evidence type="ECO:0000256" key="3">
    <source>
        <dbReference type="ARBA" id="ARBA00022946"/>
    </source>
</evidence>
<dbReference type="GO" id="GO:0006353">
    <property type="term" value="P:DNA-templated transcription termination"/>
    <property type="evidence" value="ECO:0007669"/>
    <property type="project" value="UniProtKB-KW"/>
</dbReference>
<dbReference type="Proteomes" id="UP001552299">
    <property type="component" value="Unassembled WGS sequence"/>
</dbReference>
<dbReference type="FunFam" id="1.25.70.10:FF:000001">
    <property type="entry name" value="Mitochondrial transcription termination factor-like"/>
    <property type="match status" value="1"/>
</dbReference>